<comment type="caution">
    <text evidence="2">The sequence shown here is derived from an EMBL/GenBank/DDBJ whole genome shotgun (WGS) entry which is preliminary data.</text>
</comment>
<evidence type="ECO:0000313" key="2">
    <source>
        <dbReference type="EMBL" id="KAH3674913.1"/>
    </source>
</evidence>
<reference evidence="2" key="2">
    <citation type="submission" date="2021-01" db="EMBL/GenBank/DDBJ databases">
        <authorList>
            <person name="Schikora-Tamarit M.A."/>
        </authorList>
    </citation>
    <scope>NUCLEOTIDE SEQUENCE</scope>
    <source>
        <strain evidence="2">CBS2887</strain>
    </source>
</reference>
<evidence type="ECO:0000313" key="3">
    <source>
        <dbReference type="Proteomes" id="UP000774326"/>
    </source>
</evidence>
<name>A0A9P8TCZ0_WICPI</name>
<protein>
    <submittedName>
        <fullName evidence="2">Uncharacterized protein</fullName>
    </submittedName>
</protein>
<dbReference type="Proteomes" id="UP000774326">
    <property type="component" value="Unassembled WGS sequence"/>
</dbReference>
<dbReference type="EMBL" id="JAEUBG010005440">
    <property type="protein sequence ID" value="KAH3674913.1"/>
    <property type="molecule type" value="Genomic_DNA"/>
</dbReference>
<feature type="compositionally biased region" description="Basic and acidic residues" evidence="1">
    <location>
        <begin position="20"/>
        <end position="33"/>
    </location>
</feature>
<evidence type="ECO:0000256" key="1">
    <source>
        <dbReference type="SAM" id="MobiDB-lite"/>
    </source>
</evidence>
<organism evidence="2 3">
    <name type="scientific">Wickerhamomyces pijperi</name>
    <name type="common">Yeast</name>
    <name type="synonym">Pichia pijperi</name>
    <dbReference type="NCBI Taxonomy" id="599730"/>
    <lineage>
        <taxon>Eukaryota</taxon>
        <taxon>Fungi</taxon>
        <taxon>Dikarya</taxon>
        <taxon>Ascomycota</taxon>
        <taxon>Saccharomycotina</taxon>
        <taxon>Saccharomycetes</taxon>
        <taxon>Phaffomycetales</taxon>
        <taxon>Wickerhamomycetaceae</taxon>
        <taxon>Wickerhamomyces</taxon>
    </lineage>
</organism>
<keyword evidence="3" id="KW-1185">Reference proteome</keyword>
<gene>
    <name evidence="2" type="ORF">WICPIJ_009422</name>
</gene>
<dbReference type="AlphaFoldDB" id="A0A9P8TCZ0"/>
<feature type="region of interest" description="Disordered" evidence="1">
    <location>
        <begin position="46"/>
        <end position="87"/>
    </location>
</feature>
<accession>A0A9P8TCZ0</accession>
<feature type="region of interest" description="Disordered" evidence="1">
    <location>
        <begin position="1"/>
        <end position="33"/>
    </location>
</feature>
<feature type="compositionally biased region" description="Basic and acidic residues" evidence="1">
    <location>
        <begin position="50"/>
        <end position="66"/>
    </location>
</feature>
<proteinExistence type="predicted"/>
<reference evidence="2" key="1">
    <citation type="journal article" date="2021" name="Open Biol.">
        <title>Shared evolutionary footprints suggest mitochondrial oxidative damage underlies multiple complex I losses in fungi.</title>
        <authorList>
            <person name="Schikora-Tamarit M.A."/>
            <person name="Marcet-Houben M."/>
            <person name="Nosek J."/>
            <person name="Gabaldon T."/>
        </authorList>
    </citation>
    <scope>NUCLEOTIDE SEQUENCE</scope>
    <source>
        <strain evidence="2">CBS2887</strain>
    </source>
</reference>
<sequence length="87" mass="9988">MPILRANVPAMWPTATGNDNTKDHKPNHGDDFDYRKHKLSFTVASDTEQIDQRDQSEENGHPHSTVDRIVPILDRYGGSDQFNRNRN</sequence>